<evidence type="ECO:0000256" key="3">
    <source>
        <dbReference type="ARBA" id="ARBA00022553"/>
    </source>
</evidence>
<dbReference type="Gene3D" id="3.30.450.20">
    <property type="entry name" value="PAS domain"/>
    <property type="match status" value="6"/>
</dbReference>
<dbReference type="CDD" id="cd00130">
    <property type="entry name" value="PAS"/>
    <property type="match status" value="4"/>
</dbReference>
<keyword evidence="12" id="KW-1185">Reference proteome</keyword>
<dbReference type="Gene3D" id="3.30.565.10">
    <property type="entry name" value="Histidine kinase-like ATPase, C-terminal domain"/>
    <property type="match status" value="1"/>
</dbReference>
<dbReference type="Pfam" id="PF12860">
    <property type="entry name" value="PAS_7"/>
    <property type="match status" value="1"/>
</dbReference>
<dbReference type="InterPro" id="IPR052162">
    <property type="entry name" value="Sensor_kinase/Photoreceptor"/>
</dbReference>
<dbReference type="PRINTS" id="PR00344">
    <property type="entry name" value="BCTRLSENSOR"/>
</dbReference>
<dbReference type="Pfam" id="PF08447">
    <property type="entry name" value="PAS_3"/>
    <property type="match status" value="5"/>
</dbReference>
<feature type="domain" description="Response regulatory" evidence="8">
    <location>
        <begin position="1122"/>
        <end position="1239"/>
    </location>
</feature>
<dbReference type="PROSITE" id="PS50112">
    <property type="entry name" value="PAS"/>
    <property type="match status" value="2"/>
</dbReference>
<dbReference type="InterPro" id="IPR011006">
    <property type="entry name" value="CheY-like_superfamily"/>
</dbReference>
<evidence type="ECO:0000256" key="2">
    <source>
        <dbReference type="ARBA" id="ARBA00012438"/>
    </source>
</evidence>
<feature type="domain" description="PAS" evidence="9">
    <location>
        <begin position="269"/>
        <end position="314"/>
    </location>
</feature>
<dbReference type="EMBL" id="JACBXS010000007">
    <property type="protein sequence ID" value="NYS24392.1"/>
    <property type="molecule type" value="Genomic_DNA"/>
</dbReference>
<dbReference type="InterPro" id="IPR013655">
    <property type="entry name" value="PAS_fold_3"/>
</dbReference>
<protein>
    <recommendedName>
        <fullName evidence="2">histidine kinase</fullName>
        <ecNumber evidence="2">2.7.13.3</ecNumber>
    </recommendedName>
</protein>
<dbReference type="Pfam" id="PF02518">
    <property type="entry name" value="HATPase_c"/>
    <property type="match status" value="1"/>
</dbReference>
<keyword evidence="5" id="KW-0418">Kinase</keyword>
<dbReference type="SUPFAM" id="SSF47384">
    <property type="entry name" value="Homodimeric domain of signal transducing histidine kinase"/>
    <property type="match status" value="1"/>
</dbReference>
<dbReference type="NCBIfam" id="TIGR00229">
    <property type="entry name" value="sensory_box"/>
    <property type="match status" value="2"/>
</dbReference>
<evidence type="ECO:0000313" key="11">
    <source>
        <dbReference type="EMBL" id="NYS24392.1"/>
    </source>
</evidence>
<dbReference type="PROSITE" id="PS50109">
    <property type="entry name" value="HIS_KIN"/>
    <property type="match status" value="1"/>
</dbReference>
<evidence type="ECO:0000313" key="12">
    <source>
        <dbReference type="Proteomes" id="UP000529417"/>
    </source>
</evidence>
<dbReference type="SUPFAM" id="SSF55874">
    <property type="entry name" value="ATPase domain of HSP90 chaperone/DNA topoisomerase II/histidine kinase"/>
    <property type="match status" value="1"/>
</dbReference>
<evidence type="ECO:0000256" key="5">
    <source>
        <dbReference type="ARBA" id="ARBA00022777"/>
    </source>
</evidence>
<evidence type="ECO:0000256" key="6">
    <source>
        <dbReference type="PROSITE-ProRule" id="PRU00169"/>
    </source>
</evidence>
<dbReference type="AlphaFoldDB" id="A0A7Z0HYH9"/>
<dbReference type="InterPro" id="IPR003661">
    <property type="entry name" value="HisK_dim/P_dom"/>
</dbReference>
<keyword evidence="3 6" id="KW-0597">Phosphoprotein</keyword>
<gene>
    <name evidence="11" type="ORF">HUK65_05250</name>
</gene>
<feature type="modified residue" description="4-aspartylphosphate" evidence="6">
    <location>
        <position position="1173"/>
    </location>
</feature>
<name>A0A7Z0HYH9_9RHOB</name>
<feature type="domain" description="PAC" evidence="10">
    <location>
        <begin position="320"/>
        <end position="372"/>
    </location>
</feature>
<feature type="domain" description="PAS" evidence="9">
    <location>
        <begin position="373"/>
        <end position="445"/>
    </location>
</feature>
<dbReference type="SUPFAM" id="SSF55785">
    <property type="entry name" value="PYP-like sensor domain (PAS domain)"/>
    <property type="match status" value="6"/>
</dbReference>
<dbReference type="InterPro" id="IPR005467">
    <property type="entry name" value="His_kinase_dom"/>
</dbReference>
<dbReference type="SMART" id="SM00388">
    <property type="entry name" value="HisKA"/>
    <property type="match status" value="1"/>
</dbReference>
<dbReference type="InterPro" id="IPR000014">
    <property type="entry name" value="PAS"/>
</dbReference>
<dbReference type="SMART" id="SM00091">
    <property type="entry name" value="PAS"/>
    <property type="match status" value="5"/>
</dbReference>
<evidence type="ECO:0000259" key="7">
    <source>
        <dbReference type="PROSITE" id="PS50109"/>
    </source>
</evidence>
<dbReference type="SUPFAM" id="SSF52172">
    <property type="entry name" value="CheY-like"/>
    <property type="match status" value="1"/>
</dbReference>
<dbReference type="Pfam" id="PF00512">
    <property type="entry name" value="HisKA"/>
    <property type="match status" value="1"/>
</dbReference>
<dbReference type="InterPro" id="IPR035965">
    <property type="entry name" value="PAS-like_dom_sf"/>
</dbReference>
<dbReference type="InterPro" id="IPR036097">
    <property type="entry name" value="HisK_dim/P_sf"/>
</dbReference>
<dbReference type="InterPro" id="IPR004358">
    <property type="entry name" value="Sig_transdc_His_kin-like_C"/>
</dbReference>
<dbReference type="PANTHER" id="PTHR43304:SF1">
    <property type="entry name" value="PAC DOMAIN-CONTAINING PROTEIN"/>
    <property type="match status" value="1"/>
</dbReference>
<dbReference type="SMART" id="SM00387">
    <property type="entry name" value="HATPase_c"/>
    <property type="match status" value="1"/>
</dbReference>
<comment type="caution">
    <text evidence="11">The sequence shown here is derived from an EMBL/GenBank/DDBJ whole genome shotgun (WGS) entry which is preliminary data.</text>
</comment>
<feature type="domain" description="PAC" evidence="10">
    <location>
        <begin position="573"/>
        <end position="625"/>
    </location>
</feature>
<reference evidence="11 12" key="1">
    <citation type="journal article" date="2000" name="Arch. Microbiol.">
        <title>Rhodobaca bogoriensis gen. nov. and sp. nov., an alkaliphilic purple nonsulfur bacterium from African Rift Valley soda lakes.</title>
        <authorList>
            <person name="Milford A.D."/>
            <person name="Achenbach L.A."/>
            <person name="Jung D.O."/>
            <person name="Madigan M.T."/>
        </authorList>
    </citation>
    <scope>NUCLEOTIDE SEQUENCE [LARGE SCALE GENOMIC DNA]</scope>
    <source>
        <strain evidence="11 12">2376</strain>
    </source>
</reference>
<dbReference type="Pfam" id="PF00072">
    <property type="entry name" value="Response_reg"/>
    <property type="match status" value="1"/>
</dbReference>
<dbReference type="CDD" id="cd00082">
    <property type="entry name" value="HisKA"/>
    <property type="match status" value="1"/>
</dbReference>
<dbReference type="PROSITE" id="PS50113">
    <property type="entry name" value="PAC"/>
    <property type="match status" value="4"/>
</dbReference>
<feature type="domain" description="PAC" evidence="10">
    <location>
        <begin position="811"/>
        <end position="863"/>
    </location>
</feature>
<proteinExistence type="predicted"/>
<dbReference type="EC" id="2.7.13.3" evidence="2"/>
<dbReference type="InterPro" id="IPR001610">
    <property type="entry name" value="PAC"/>
</dbReference>
<dbReference type="PANTHER" id="PTHR43304">
    <property type="entry name" value="PHYTOCHROME-LIKE PROTEIN CPH1"/>
    <property type="match status" value="1"/>
</dbReference>
<organism evidence="11 12">
    <name type="scientific">Rhabdonatronobacter sediminivivens</name>
    <dbReference type="NCBI Taxonomy" id="2743469"/>
    <lineage>
        <taxon>Bacteria</taxon>
        <taxon>Pseudomonadati</taxon>
        <taxon>Pseudomonadota</taxon>
        <taxon>Alphaproteobacteria</taxon>
        <taxon>Rhodobacterales</taxon>
        <taxon>Paracoccaceae</taxon>
        <taxon>Rhabdonatronobacter</taxon>
    </lineage>
</organism>
<evidence type="ECO:0000259" key="9">
    <source>
        <dbReference type="PROSITE" id="PS50112"/>
    </source>
</evidence>
<evidence type="ECO:0000259" key="8">
    <source>
        <dbReference type="PROSITE" id="PS50110"/>
    </source>
</evidence>
<feature type="domain" description="PAC" evidence="10">
    <location>
        <begin position="449"/>
        <end position="503"/>
    </location>
</feature>
<dbReference type="InterPro" id="IPR003594">
    <property type="entry name" value="HATPase_dom"/>
</dbReference>
<feature type="domain" description="Histidine kinase" evidence="7">
    <location>
        <begin position="876"/>
        <end position="1099"/>
    </location>
</feature>
<dbReference type="InterPro" id="IPR001789">
    <property type="entry name" value="Sig_transdc_resp-reg_receiver"/>
</dbReference>
<dbReference type="PROSITE" id="PS50110">
    <property type="entry name" value="RESPONSE_REGULATORY"/>
    <property type="match status" value="1"/>
</dbReference>
<evidence type="ECO:0000256" key="4">
    <source>
        <dbReference type="ARBA" id="ARBA00022679"/>
    </source>
</evidence>
<dbReference type="Gene3D" id="3.40.50.2300">
    <property type="match status" value="1"/>
</dbReference>
<dbReference type="InterPro" id="IPR036890">
    <property type="entry name" value="HATPase_C_sf"/>
</dbReference>
<dbReference type="Proteomes" id="UP000529417">
    <property type="component" value="Unassembled WGS sequence"/>
</dbReference>
<dbReference type="GO" id="GO:0000155">
    <property type="term" value="F:phosphorelay sensor kinase activity"/>
    <property type="evidence" value="ECO:0007669"/>
    <property type="project" value="InterPro"/>
</dbReference>
<evidence type="ECO:0000256" key="1">
    <source>
        <dbReference type="ARBA" id="ARBA00000085"/>
    </source>
</evidence>
<dbReference type="RefSeq" id="WP_179905090.1">
    <property type="nucleotide sequence ID" value="NZ_JACBXS010000007.1"/>
</dbReference>
<dbReference type="InterPro" id="IPR000700">
    <property type="entry name" value="PAS-assoc_C"/>
</dbReference>
<dbReference type="Gene3D" id="1.10.287.130">
    <property type="match status" value="1"/>
</dbReference>
<accession>A0A7Z0HYH9</accession>
<sequence length="1243" mass="137209">MPFHPADAAALQTTAELGQAVVLCIDPDARQAWCSQTAQAILGHAPAALARDWSGDLALVAESDRSKVARARSGDGPVRMQFGMARGNGAQAVVDAVFSPAPSGHGVVAVLRDVTALVQPDADSAIFDRLSREARFVNCRKRDTVRFGPSMKLVYGIDIEGEWKIPSPYVEHIHPDDRALADHAFYELAQSKQQTVQIEYRLRRGDGSYAMVRERFHTERDAAGAPVTIHSTVTDISDWHEERKRRAVLADVSGAVVIDYAPRTDRMQFSGTVRATLGYAPEDMPRTADAYLELLHPDDRHVLQAALNALRAGEVWSEPLALNYRLRHADGSYVHFLDHSLTITDADGRAEGVIVVLTDVTTLLRDKEELRVSSERLKALAELSKMVVVEFDMDTQQVTWSGALEEQFGFKPEDMPSDPQALINMIEPEDRATNQMLFERLKRGESWTTPVEFGFRTRHRNGQMLHIQKRSVCVLDQDGRVIRVLQVLNDVTDLLQKQNQLLAISEIASDASYEYFHDQGRVVFSHGFKSCFGLDLVGERALPFAWDKHVHPDDVAQLQEAFFSFIGGTDTRFNIEYRLRCGDGRWASVVQKTAALRDESGRPKLIIGMVDDVTEQRRTEARLRAAIDSLDSGFALYDEDQRLVLYNRRFVTMNHGLADLIKPGVARADLAAAMFERKLLMVSDRGEHRQGFYAAAPMNMEVTQASGQIYTVRFNQTNGGDWVTLLTDVTEAVNDQRRLRALFEVSADAMFDYDVQRGKIRFDGGFRAQFGHDFQGEYSVPSPWEDTLHPDDVARVTSQRTEFLAGRGARFETEFRMQRADGSWAYVGERAVALRDDSGAAVQVLGAVADLTEQRLLEDKLHAAQKMESIGRISGGIAHDFNNLLAVIMGNGELLAMAASDPAQRESINEIVDACKRGAELTRRLLSFARRSRLAPAKVRSNDLVNGMGQLIARVLPATISLQTSLQAGLWSIRVDPAFLESALLNLVINARDAMPGGGILTIETANQRVTEDYAIERNELLPPGRYVMIAVTDTGEGIARDMLERVVEPFFTTKGPNLGSGLGLSMVDGFVRQSGGLLRIYSEPGVGTTVKLLLPAEPDQGSQGLAASARAPASATPGTLRVLLVEDDPRVRSVVARSLHDAGLTVLEADSGDAALELYHSLTHQPHVLLTDVVMPGKLQGPALARELKAVQPDLRIIFMSGYANEAAINGNGLRADDEFLMKPIQRQSLLEAIARASRPPR</sequence>
<evidence type="ECO:0000259" key="10">
    <source>
        <dbReference type="PROSITE" id="PS50113"/>
    </source>
</evidence>
<dbReference type="SMART" id="SM00448">
    <property type="entry name" value="REC"/>
    <property type="match status" value="1"/>
</dbReference>
<comment type="catalytic activity">
    <reaction evidence="1">
        <text>ATP + protein L-histidine = ADP + protein N-phospho-L-histidine.</text>
        <dbReference type="EC" id="2.7.13.3"/>
    </reaction>
</comment>
<dbReference type="SMART" id="SM00086">
    <property type="entry name" value="PAC"/>
    <property type="match status" value="6"/>
</dbReference>
<keyword evidence="4" id="KW-0808">Transferase</keyword>